<organism evidence="11 12">
    <name type="scientific">Cicer arietinum</name>
    <name type="common">Chickpea</name>
    <name type="synonym">Garbanzo</name>
    <dbReference type="NCBI Taxonomy" id="3827"/>
    <lineage>
        <taxon>Eukaryota</taxon>
        <taxon>Viridiplantae</taxon>
        <taxon>Streptophyta</taxon>
        <taxon>Embryophyta</taxon>
        <taxon>Tracheophyta</taxon>
        <taxon>Spermatophyta</taxon>
        <taxon>Magnoliopsida</taxon>
        <taxon>eudicotyledons</taxon>
        <taxon>Gunneridae</taxon>
        <taxon>Pentapetalae</taxon>
        <taxon>rosids</taxon>
        <taxon>fabids</taxon>
        <taxon>Fabales</taxon>
        <taxon>Fabaceae</taxon>
        <taxon>Papilionoideae</taxon>
        <taxon>50 kb inversion clade</taxon>
        <taxon>NPAAA clade</taxon>
        <taxon>Hologalegina</taxon>
        <taxon>IRL clade</taxon>
        <taxon>Cicereae</taxon>
        <taxon>Cicer</taxon>
    </lineage>
</organism>
<evidence type="ECO:0000256" key="4">
    <source>
        <dbReference type="ARBA" id="ARBA00023015"/>
    </source>
</evidence>
<evidence type="ECO:0000313" key="12">
    <source>
        <dbReference type="RefSeq" id="XP_004494837.1"/>
    </source>
</evidence>
<evidence type="ECO:0000256" key="3">
    <source>
        <dbReference type="ARBA" id="ARBA00022833"/>
    </source>
</evidence>
<evidence type="ECO:0000256" key="6">
    <source>
        <dbReference type="ARBA" id="ARBA00023163"/>
    </source>
</evidence>
<evidence type="ECO:0000313" key="11">
    <source>
        <dbReference type="Proteomes" id="UP000087171"/>
    </source>
</evidence>
<dbReference type="GO" id="GO:0005634">
    <property type="term" value="C:nucleus"/>
    <property type="evidence" value="ECO:0007669"/>
    <property type="project" value="UniProtKB-SubCell"/>
</dbReference>
<dbReference type="Proteomes" id="UP000087171">
    <property type="component" value="Chromosome Ca3"/>
</dbReference>
<dbReference type="GeneID" id="101515645"/>
<evidence type="ECO:0000256" key="8">
    <source>
        <dbReference type="PROSITE-ProRule" id="PRU00071"/>
    </source>
</evidence>
<dbReference type="PROSITE" id="PS50884">
    <property type="entry name" value="ZF_DOF_2"/>
    <property type="match status" value="1"/>
</dbReference>
<protein>
    <recommendedName>
        <fullName evidence="9">Dof zinc finger protein</fullName>
    </recommendedName>
</protein>
<keyword evidence="3 9" id="KW-0862">Zinc</keyword>
<keyword evidence="7 8" id="KW-0539">Nucleus</keyword>
<reference evidence="12" key="2">
    <citation type="submission" date="2025-08" db="UniProtKB">
        <authorList>
            <consortium name="RefSeq"/>
        </authorList>
    </citation>
    <scope>IDENTIFICATION</scope>
    <source>
        <tissue evidence="12">Etiolated seedlings</tissue>
    </source>
</reference>
<evidence type="ECO:0000256" key="7">
    <source>
        <dbReference type="ARBA" id="ARBA00023242"/>
    </source>
</evidence>
<dbReference type="PANTHER" id="PTHR31992">
    <property type="entry name" value="DOF ZINC FINGER PROTEIN DOF1.4-RELATED"/>
    <property type="match status" value="1"/>
</dbReference>
<evidence type="ECO:0000259" key="10">
    <source>
        <dbReference type="PROSITE" id="PS50884"/>
    </source>
</evidence>
<gene>
    <name evidence="12" type="primary">LOC101515645</name>
</gene>
<evidence type="ECO:0000256" key="1">
    <source>
        <dbReference type="ARBA" id="ARBA00022723"/>
    </source>
</evidence>
<dbReference type="eggNOG" id="ENOG502REBY">
    <property type="taxonomic scope" value="Eukaryota"/>
</dbReference>
<accession>A0A1S2XUS6</accession>
<dbReference type="InterPro" id="IPR045174">
    <property type="entry name" value="Dof"/>
</dbReference>
<evidence type="ECO:0000256" key="9">
    <source>
        <dbReference type="RuleBase" id="RU369094"/>
    </source>
</evidence>
<comment type="function">
    <text evidence="9">Transcription factor that binds specifically to a 5'-AA[AG]G-3' consensus core sequence.</text>
</comment>
<dbReference type="GO" id="GO:0003700">
    <property type="term" value="F:DNA-binding transcription factor activity"/>
    <property type="evidence" value="ECO:0007669"/>
    <property type="project" value="UniProtKB-UniRule"/>
</dbReference>
<sequence>MEGINDLNSCRMSEKKTRVEEQLNCPRCKSSNTKFCYYNNYSLTQPRYLCKTCKRYWTQGGSLRNIPVGGSSRKNNKLISSSSQNNIIKGHDLNLAFPSMDKYPASMFSSTSGLINNSATNYVPNNSLMMMSSSDASGQEIKPTNLGFSLENRYSNSYEVQVQENVGTLLFPFGDMNQISTTHHVEVEHDKEQGNSTGYNWNGVIGEGSSW</sequence>
<dbReference type="STRING" id="3827.A0A1S2XUS6"/>
<dbReference type="PROSITE" id="PS01361">
    <property type="entry name" value="ZF_DOF_1"/>
    <property type="match status" value="1"/>
</dbReference>
<dbReference type="AlphaFoldDB" id="A0A1S2XUS6"/>
<evidence type="ECO:0000256" key="5">
    <source>
        <dbReference type="ARBA" id="ARBA00023125"/>
    </source>
</evidence>
<reference evidence="11" key="1">
    <citation type="journal article" date="2013" name="Nat. Biotechnol.">
        <title>Draft genome sequence of chickpea (Cicer arietinum) provides a resource for trait improvement.</title>
        <authorList>
            <person name="Varshney R.K."/>
            <person name="Song C."/>
            <person name="Saxena R.K."/>
            <person name="Azam S."/>
            <person name="Yu S."/>
            <person name="Sharpe A.G."/>
            <person name="Cannon S."/>
            <person name="Baek J."/>
            <person name="Rosen B.D."/>
            <person name="Tar'an B."/>
            <person name="Millan T."/>
            <person name="Zhang X."/>
            <person name="Ramsay L.D."/>
            <person name="Iwata A."/>
            <person name="Wang Y."/>
            <person name="Nelson W."/>
            <person name="Farmer A.D."/>
            <person name="Gaur P.M."/>
            <person name="Soderlund C."/>
            <person name="Penmetsa R.V."/>
            <person name="Xu C."/>
            <person name="Bharti A.K."/>
            <person name="He W."/>
            <person name="Winter P."/>
            <person name="Zhao S."/>
            <person name="Hane J.K."/>
            <person name="Carrasquilla-Garcia N."/>
            <person name="Condie J.A."/>
            <person name="Upadhyaya H.D."/>
            <person name="Luo M.C."/>
            <person name="Thudi M."/>
            <person name="Gowda C.L."/>
            <person name="Singh N.P."/>
            <person name="Lichtenzveig J."/>
            <person name="Gali K.K."/>
            <person name="Rubio J."/>
            <person name="Nadarajan N."/>
            <person name="Dolezel J."/>
            <person name="Bansal K.C."/>
            <person name="Xu X."/>
            <person name="Edwards D."/>
            <person name="Zhang G."/>
            <person name="Kahl G."/>
            <person name="Gil J."/>
            <person name="Singh K.B."/>
            <person name="Datta S.K."/>
            <person name="Jackson S.A."/>
            <person name="Wang J."/>
            <person name="Cook D.R."/>
        </authorList>
    </citation>
    <scope>NUCLEOTIDE SEQUENCE [LARGE SCALE GENOMIC DNA]</scope>
    <source>
        <strain evidence="11">cv. CDC Frontier</strain>
    </source>
</reference>
<dbReference type="OrthoDB" id="1927254at2759"/>
<comment type="subcellular location">
    <subcellularLocation>
        <location evidence="8 9">Nucleus</location>
    </subcellularLocation>
</comment>
<keyword evidence="11" id="KW-1185">Reference proteome</keyword>
<dbReference type="GO" id="GO:0008270">
    <property type="term" value="F:zinc ion binding"/>
    <property type="evidence" value="ECO:0007669"/>
    <property type="project" value="UniProtKB-KW"/>
</dbReference>
<dbReference type="Pfam" id="PF02701">
    <property type="entry name" value="Zn_ribbon_Dof"/>
    <property type="match status" value="1"/>
</dbReference>
<keyword evidence="4 9" id="KW-0805">Transcription regulation</keyword>
<dbReference type="PaxDb" id="3827-XP_004494837.1"/>
<keyword evidence="5 8" id="KW-0238">DNA-binding</keyword>
<dbReference type="RefSeq" id="XP_004494837.1">
    <property type="nucleotide sequence ID" value="XM_004494780.3"/>
</dbReference>
<keyword evidence="6 9" id="KW-0804">Transcription</keyword>
<dbReference type="KEGG" id="cam:101515645"/>
<proteinExistence type="predicted"/>
<keyword evidence="1 9" id="KW-0479">Metal-binding</keyword>
<dbReference type="InterPro" id="IPR003851">
    <property type="entry name" value="Znf_Dof"/>
</dbReference>
<keyword evidence="2 8" id="KW-0863">Zinc-finger</keyword>
<dbReference type="GO" id="GO:0003677">
    <property type="term" value="F:DNA binding"/>
    <property type="evidence" value="ECO:0007669"/>
    <property type="project" value="UniProtKB-UniRule"/>
</dbReference>
<dbReference type="PANTHER" id="PTHR31992:SF301">
    <property type="entry name" value="DOF ZINC FINGER PROTEIN DOF3.7"/>
    <property type="match status" value="1"/>
</dbReference>
<evidence type="ECO:0000256" key="2">
    <source>
        <dbReference type="ARBA" id="ARBA00022771"/>
    </source>
</evidence>
<name>A0A1S2XUS6_CICAR</name>
<feature type="domain" description="Dof-type" evidence="10">
    <location>
        <begin position="23"/>
        <end position="77"/>
    </location>
</feature>